<dbReference type="InterPro" id="IPR041685">
    <property type="entry name" value="AAA_GajA/Old/RecF-like"/>
</dbReference>
<gene>
    <name evidence="2" type="ORF">CBY09_15780</name>
</gene>
<dbReference type="Proteomes" id="UP000215441">
    <property type="component" value="Unassembled WGS sequence"/>
</dbReference>
<evidence type="ECO:0000313" key="2">
    <source>
        <dbReference type="EMBL" id="OYD49122.1"/>
    </source>
</evidence>
<proteinExistence type="predicted"/>
<dbReference type="PANTHER" id="PTHR43581:SF4">
    <property type="entry name" value="ATP_GTP PHOSPHATASE"/>
    <property type="match status" value="1"/>
</dbReference>
<sequence>MRTMCASGRRRDTGGGIRCGGIGMGVLRSGEGGASLAGSAALRCDSLLADLHLHICSASKWPGYSHRKGGSMKISKLTIKNFRSLRDVMFEPGGFNILVGRNNHGKSNLFEAIEWFYSGKGDLAELLHAGATEDEEIVVEIAFSNVQAGLEQISNKENQQKLRNIVGEDDVFSVRRTSSDAKARYVYNAKEGKWQKQPVGVDSAFNNCIPRFEFVLTDKNLKEVSAFKATTPIGQMLSSVVSEALEQDPRYVEFKQKFEDLFESPDSNVRKLLQQTSERVAGHLRMQFPDCAAVEFNVEIPPFEDFLKSYSTTVDDGVPTLAEEKGDGMQRALMLAIIKAHADARRHEALGKAFIFFIDEAELHLHPAAQRQLKIALASLTEDVDQVFITTHSSVFLSDTHAGQAEFVVEKEDRATSVTPMTKKERVRTVYELLGGNPTDLLLPANFLVVEGPSEVLFIEAVCARFYLDKPKIHVVAANGDDERQAQYLAALMKCYAPLKDSPVYRRCAVLLFDAPTGGDKQARLTTFLDQNADIRDNNRAHTLPTTGLEDYYPAVVRAQYANLTNKTKLARALGAVITQNQFEQDMPVIFAALTACWEKAYQA</sequence>
<accession>A0A235EJA0</accession>
<dbReference type="Gene3D" id="3.40.50.300">
    <property type="entry name" value="P-loop containing nucleotide triphosphate hydrolases"/>
    <property type="match status" value="1"/>
</dbReference>
<keyword evidence="3" id="KW-1185">Reference proteome</keyword>
<dbReference type="PANTHER" id="PTHR43581">
    <property type="entry name" value="ATP/GTP PHOSPHATASE"/>
    <property type="match status" value="1"/>
</dbReference>
<dbReference type="AlphaFoldDB" id="A0A235EJA0"/>
<organism evidence="2 3">
    <name type="scientific">Acidovorax kalamii</name>
    <dbReference type="NCBI Taxonomy" id="2004485"/>
    <lineage>
        <taxon>Bacteria</taxon>
        <taxon>Pseudomonadati</taxon>
        <taxon>Pseudomonadota</taxon>
        <taxon>Betaproteobacteria</taxon>
        <taxon>Burkholderiales</taxon>
        <taxon>Comamonadaceae</taxon>
        <taxon>Acidovorax</taxon>
    </lineage>
</organism>
<evidence type="ECO:0000259" key="1">
    <source>
        <dbReference type="Pfam" id="PF13175"/>
    </source>
</evidence>
<dbReference type="InterPro" id="IPR051396">
    <property type="entry name" value="Bact_Antivir_Def_Nuclease"/>
</dbReference>
<dbReference type="GO" id="GO:0016887">
    <property type="term" value="F:ATP hydrolysis activity"/>
    <property type="evidence" value="ECO:0007669"/>
    <property type="project" value="InterPro"/>
</dbReference>
<dbReference type="SUPFAM" id="SSF52540">
    <property type="entry name" value="P-loop containing nucleoside triphosphate hydrolases"/>
    <property type="match status" value="1"/>
</dbReference>
<dbReference type="OrthoDB" id="3322489at2"/>
<evidence type="ECO:0000313" key="3">
    <source>
        <dbReference type="Proteomes" id="UP000215441"/>
    </source>
</evidence>
<dbReference type="InterPro" id="IPR027417">
    <property type="entry name" value="P-loop_NTPase"/>
</dbReference>
<name>A0A235EJA0_9BURK</name>
<dbReference type="GO" id="GO:0006302">
    <property type="term" value="P:double-strand break repair"/>
    <property type="evidence" value="ECO:0007669"/>
    <property type="project" value="InterPro"/>
</dbReference>
<dbReference type="Pfam" id="PF13175">
    <property type="entry name" value="AAA_15"/>
    <property type="match status" value="1"/>
</dbReference>
<protein>
    <recommendedName>
        <fullName evidence="1">Endonuclease GajA/Old nuclease/RecF-like AAA domain-containing protein</fullName>
    </recommendedName>
</protein>
<dbReference type="EMBL" id="NOIG01000010">
    <property type="protein sequence ID" value="OYD49122.1"/>
    <property type="molecule type" value="Genomic_DNA"/>
</dbReference>
<comment type="caution">
    <text evidence="2">The sequence shown here is derived from an EMBL/GenBank/DDBJ whole genome shotgun (WGS) entry which is preliminary data.</text>
</comment>
<reference evidence="2 3" key="1">
    <citation type="submission" date="2017-07" db="EMBL/GenBank/DDBJ databases">
        <title>Acidovorax KNDSW TSA 6 genome sequence and assembly.</title>
        <authorList>
            <person name="Mayilraj S."/>
        </authorList>
    </citation>
    <scope>NUCLEOTIDE SEQUENCE [LARGE SCALE GENOMIC DNA]</scope>
    <source>
        <strain evidence="2 3">KNDSW-TSA6</strain>
    </source>
</reference>
<feature type="domain" description="Endonuclease GajA/Old nuclease/RecF-like AAA" evidence="1">
    <location>
        <begin position="72"/>
        <end position="395"/>
    </location>
</feature>